<feature type="region of interest" description="Disordered" evidence="1">
    <location>
        <begin position="27"/>
        <end position="78"/>
    </location>
</feature>
<evidence type="ECO:0000313" key="3">
    <source>
        <dbReference type="EMBL" id="QKG22317.1"/>
    </source>
</evidence>
<sequence>MRRALIATGTTAAGVVLLLGLKPHHSDVTGVSSSAPQSSAPGTVGGSSAGSSGASSGTSGSSGGSSAKTSGTFKGDVIDTKYGPVQVEITATGGKLTAVRVLQTPSENGRDREIADFSVPQLTKEALAAGNAHIDSVSGATYTSEGYIRSLQSALDAARA</sequence>
<accession>A0A7D3ZFS2</accession>
<keyword evidence="4" id="KW-1185">Reference proteome</keyword>
<dbReference type="SMART" id="SM00900">
    <property type="entry name" value="FMN_bind"/>
    <property type="match status" value="1"/>
</dbReference>
<dbReference type="Pfam" id="PF04205">
    <property type="entry name" value="FMN_bind"/>
    <property type="match status" value="1"/>
</dbReference>
<organism evidence="3 4">
    <name type="scientific">Actinomadura verrucosospora</name>
    <dbReference type="NCBI Taxonomy" id="46165"/>
    <lineage>
        <taxon>Bacteria</taxon>
        <taxon>Bacillati</taxon>
        <taxon>Actinomycetota</taxon>
        <taxon>Actinomycetes</taxon>
        <taxon>Streptosporangiales</taxon>
        <taxon>Thermomonosporaceae</taxon>
        <taxon>Actinomadura</taxon>
    </lineage>
</organism>
<dbReference type="AlphaFoldDB" id="A0A7D3ZFS2"/>
<dbReference type="GO" id="GO:0016020">
    <property type="term" value="C:membrane"/>
    <property type="evidence" value="ECO:0007669"/>
    <property type="project" value="InterPro"/>
</dbReference>
<reference evidence="3 4" key="1">
    <citation type="submission" date="2020-05" db="EMBL/GenBank/DDBJ databases">
        <title>Actinomadura verrucosospora NRRL-B18236 (PFL_A860) Genome sequencing and assembly.</title>
        <authorList>
            <person name="Samborskyy M."/>
        </authorList>
    </citation>
    <scope>NUCLEOTIDE SEQUENCE [LARGE SCALE GENOMIC DNA]</scope>
    <source>
        <strain evidence="3 4">NRRL:B18236</strain>
    </source>
</reference>
<name>A0A7D3ZFS2_ACTVE</name>
<proteinExistence type="predicted"/>
<feature type="domain" description="FMN-binding" evidence="2">
    <location>
        <begin position="80"/>
        <end position="158"/>
    </location>
</feature>
<feature type="compositionally biased region" description="Low complexity" evidence="1">
    <location>
        <begin position="49"/>
        <end position="72"/>
    </location>
</feature>
<evidence type="ECO:0000259" key="2">
    <source>
        <dbReference type="SMART" id="SM00900"/>
    </source>
</evidence>
<dbReference type="GO" id="GO:0010181">
    <property type="term" value="F:FMN binding"/>
    <property type="evidence" value="ECO:0007669"/>
    <property type="project" value="InterPro"/>
</dbReference>
<dbReference type="RefSeq" id="WP_173096460.1">
    <property type="nucleotide sequence ID" value="NZ_CP053892.1"/>
</dbReference>
<dbReference type="InterPro" id="IPR007329">
    <property type="entry name" value="FMN-bd"/>
</dbReference>
<dbReference type="Gene3D" id="3.90.1010.20">
    <property type="match status" value="1"/>
</dbReference>
<evidence type="ECO:0000313" key="4">
    <source>
        <dbReference type="Proteomes" id="UP000501240"/>
    </source>
</evidence>
<protein>
    <submittedName>
        <fullName evidence="3">FMN-binding domain-containing protein</fullName>
    </submittedName>
</protein>
<gene>
    <name evidence="3" type="ORF">ACTIVE_3957</name>
</gene>
<dbReference type="Proteomes" id="UP000501240">
    <property type="component" value="Chromosome"/>
</dbReference>
<dbReference type="EMBL" id="CP053892">
    <property type="protein sequence ID" value="QKG22317.1"/>
    <property type="molecule type" value="Genomic_DNA"/>
</dbReference>
<evidence type="ECO:0000256" key="1">
    <source>
        <dbReference type="SAM" id="MobiDB-lite"/>
    </source>
</evidence>